<organism evidence="9">
    <name type="scientific">groundwater metagenome</name>
    <dbReference type="NCBI Taxonomy" id="717931"/>
    <lineage>
        <taxon>unclassified sequences</taxon>
        <taxon>metagenomes</taxon>
        <taxon>ecological metagenomes</taxon>
    </lineage>
</organism>
<dbReference type="EMBL" id="CCXY01000098">
    <property type="protein sequence ID" value="CEG12022.1"/>
    <property type="molecule type" value="Genomic_DNA"/>
</dbReference>
<dbReference type="SFLD" id="SFLDF00407">
    <property type="entry name" value="phosphomethylpyrimidine_syntha"/>
    <property type="match status" value="1"/>
</dbReference>
<keyword evidence="5" id="KW-0862">Zinc</keyword>
<keyword evidence="6" id="KW-0408">Iron</keyword>
<gene>
    <name evidence="9" type="primary">thiC</name>
    <name evidence="9" type="ORF">MSIBF_A1870008</name>
</gene>
<reference evidence="9" key="1">
    <citation type="submission" date="2014-09" db="EMBL/GenBank/DDBJ databases">
        <authorList>
            <person name="Probst J Alexander"/>
        </authorList>
    </citation>
    <scope>NUCLEOTIDE SEQUENCE</scope>
</reference>
<evidence type="ECO:0000256" key="6">
    <source>
        <dbReference type="ARBA" id="ARBA00023004"/>
    </source>
</evidence>
<dbReference type="InterPro" id="IPR002817">
    <property type="entry name" value="ThiC/BzaA/B"/>
</dbReference>
<protein>
    <submittedName>
        <fullName evidence="9">Phosphomethylpyrimidine synthase</fullName>
        <ecNumber evidence="9">4.1.99.17</ecNumber>
    </submittedName>
</protein>
<sequence length="400" mass="44421">MNLEKIKEIKEGIITKEKFEKGVREGRIVVLKNLNDEEILGLGEGMLTKINANIGIGEGSDIEDELKKGKIAVKYGADTMMDLSISNFDDARRKFLKALDVPIGTVPIYQVYIERKKDMDADYVLNVIEKNLKDGVSFATIHAGITKKIVGDIKKFGRRIPITSRGGALLAAWMLMNDCENPLYENFEYIAEMFKKYDACISLGDALRPACLADASDYAQFAELINLGKFVKIARKIGAKVIVEGPGHIPLNEIESNVKIAKKICYNSPLYTLGPLPTDIALGYDHISAAIGSAVGAMHGVDFICYVTPEEHYSLPDEEGVKSGVIASKIAAHIADICKLNWTMPDENITTARRNLNWAQIFKCGIDKNLKKPKNLKNKKPCTMCGEYCALKITERYFEK</sequence>
<dbReference type="Gene3D" id="3.20.20.540">
    <property type="entry name" value="Radical SAM ThiC family, central domain"/>
    <property type="match status" value="1"/>
</dbReference>
<dbReference type="PANTHER" id="PTHR30557:SF1">
    <property type="entry name" value="PHOSPHOMETHYLPYRIMIDINE SYNTHASE, CHLOROPLASTIC"/>
    <property type="match status" value="1"/>
</dbReference>
<dbReference type="GO" id="GO:0009228">
    <property type="term" value="P:thiamine biosynthetic process"/>
    <property type="evidence" value="ECO:0007669"/>
    <property type="project" value="InterPro"/>
</dbReference>
<accession>A0A098E7M9</accession>
<evidence type="ECO:0000256" key="5">
    <source>
        <dbReference type="ARBA" id="ARBA00022833"/>
    </source>
</evidence>
<keyword evidence="2" id="KW-0004">4Fe-4S</keyword>
<dbReference type="InterPro" id="IPR038521">
    <property type="entry name" value="ThiC/Bza_core_dom"/>
</dbReference>
<evidence type="ECO:0000256" key="4">
    <source>
        <dbReference type="ARBA" id="ARBA00022723"/>
    </source>
</evidence>
<evidence type="ECO:0000256" key="7">
    <source>
        <dbReference type="ARBA" id="ARBA00023014"/>
    </source>
</evidence>
<evidence type="ECO:0000313" key="9">
    <source>
        <dbReference type="EMBL" id="CEG12022.1"/>
    </source>
</evidence>
<keyword evidence="4" id="KW-0479">Metal-binding</keyword>
<dbReference type="PANTHER" id="PTHR30557">
    <property type="entry name" value="THIAMINE BIOSYNTHESIS PROTEIN THIC"/>
    <property type="match status" value="1"/>
</dbReference>
<dbReference type="NCBIfam" id="NF009895">
    <property type="entry name" value="PRK13352.1"/>
    <property type="match status" value="1"/>
</dbReference>
<dbReference type="GO" id="GO:0070284">
    <property type="term" value="F:phosphomethylpyrimidine synthase activity"/>
    <property type="evidence" value="ECO:0007669"/>
    <property type="project" value="UniProtKB-EC"/>
</dbReference>
<evidence type="ECO:0000256" key="2">
    <source>
        <dbReference type="ARBA" id="ARBA00022485"/>
    </source>
</evidence>
<dbReference type="GO" id="GO:0046872">
    <property type="term" value="F:metal ion binding"/>
    <property type="evidence" value="ECO:0007669"/>
    <property type="project" value="UniProtKB-KW"/>
</dbReference>
<dbReference type="SFLD" id="SFLDS00113">
    <property type="entry name" value="Radical_SAM_Phosphomethylpyrim"/>
    <property type="match status" value="1"/>
</dbReference>
<keyword evidence="3" id="KW-0949">S-adenosyl-L-methionine</keyword>
<dbReference type="Pfam" id="PF01964">
    <property type="entry name" value="ThiC_Rad_SAM"/>
    <property type="match status" value="1"/>
</dbReference>
<comment type="cofactor">
    <cofactor evidence="1">
        <name>[4Fe-4S] cluster</name>
        <dbReference type="ChEBI" id="CHEBI:49883"/>
    </cofactor>
</comment>
<keyword evidence="7" id="KW-0411">Iron-sulfur</keyword>
<name>A0A098E7M9_9ZZZZ</name>
<proteinExistence type="predicted"/>
<dbReference type="SFLD" id="SFLDG01114">
    <property type="entry name" value="phosphomethylpyrimidine_syntha"/>
    <property type="match status" value="1"/>
</dbReference>
<keyword evidence="8 9" id="KW-0456">Lyase</keyword>
<evidence type="ECO:0000256" key="8">
    <source>
        <dbReference type="ARBA" id="ARBA00023239"/>
    </source>
</evidence>
<evidence type="ECO:0000256" key="1">
    <source>
        <dbReference type="ARBA" id="ARBA00001966"/>
    </source>
</evidence>
<dbReference type="GO" id="GO:0051539">
    <property type="term" value="F:4 iron, 4 sulfur cluster binding"/>
    <property type="evidence" value="ECO:0007669"/>
    <property type="project" value="UniProtKB-KW"/>
</dbReference>
<dbReference type="NCBIfam" id="TIGR00190">
    <property type="entry name" value="thiC"/>
    <property type="match status" value="1"/>
</dbReference>
<evidence type="ECO:0000256" key="3">
    <source>
        <dbReference type="ARBA" id="ARBA00022691"/>
    </source>
</evidence>
<dbReference type="AlphaFoldDB" id="A0A098E7M9"/>
<dbReference type="EC" id="4.1.99.17" evidence="9"/>